<dbReference type="EMBL" id="LR215050">
    <property type="protein sequence ID" value="VEU83282.1"/>
    <property type="molecule type" value="Genomic_DNA"/>
</dbReference>
<dbReference type="Gene3D" id="3.40.50.720">
    <property type="entry name" value="NAD(P)-binding Rossmann-like Domain"/>
    <property type="match status" value="1"/>
</dbReference>
<name>A0A449BLH8_9MOLU</name>
<proteinExistence type="predicted"/>
<dbReference type="STRING" id="1408416.GCA_000702765_00521"/>
<dbReference type="Proteomes" id="UP000290909">
    <property type="component" value="Chromosome"/>
</dbReference>
<dbReference type="PANTHER" id="PTHR43245">
    <property type="entry name" value="BIFUNCTIONAL POLYMYXIN RESISTANCE PROTEIN ARNA"/>
    <property type="match status" value="1"/>
</dbReference>
<sequence>MKRILITGVNSFIGTSIENELIKYPMNYTVDSIDMKNNDWKKYDFSLYDYVFHVAGIAHVSNDKKLDDLYYKVNRDLAIETALYAKNSGVKNFIFMSSMIIYGEDNKYFNKKPIDRNSYNPTSAYGKSKLAADLEIQKLQSDSFNVSIIRTPVVYGKGSKGNFTKLQKMAKYFLFVPTIKNQKSMIYIDNLVKAIKKIIDNGLSGVFYPQNSYYVSTVDIIVETRKIMKKKTFRLRILNIVIWFLSLFSKKITKIFGNKYYQVFDDDNLIFDGYSFEETVALTYEGEKWRKSHFL</sequence>
<evidence type="ECO:0000313" key="3">
    <source>
        <dbReference type="Proteomes" id="UP000290909"/>
    </source>
</evidence>
<keyword evidence="3" id="KW-1185">Reference proteome</keyword>
<evidence type="ECO:0000313" key="2">
    <source>
        <dbReference type="EMBL" id="VEU83282.1"/>
    </source>
</evidence>
<reference evidence="2 3" key="1">
    <citation type="submission" date="2019-01" db="EMBL/GenBank/DDBJ databases">
        <authorList>
            <consortium name="Pathogen Informatics"/>
        </authorList>
    </citation>
    <scope>NUCLEOTIDE SEQUENCE [LARGE SCALE GENOMIC DNA]</scope>
    <source>
        <strain evidence="2 3">NCTC10172</strain>
    </source>
</reference>
<dbReference type="InterPro" id="IPR036291">
    <property type="entry name" value="NAD(P)-bd_dom_sf"/>
</dbReference>
<keyword evidence="2" id="KW-0413">Isomerase</keyword>
<dbReference type="PANTHER" id="PTHR43245:SF58">
    <property type="entry name" value="BLL5923 PROTEIN"/>
    <property type="match status" value="1"/>
</dbReference>
<dbReference type="InterPro" id="IPR001509">
    <property type="entry name" value="Epimerase_deHydtase"/>
</dbReference>
<dbReference type="AlphaFoldDB" id="A0A449BLH8"/>
<evidence type="ECO:0000259" key="1">
    <source>
        <dbReference type="Pfam" id="PF01370"/>
    </source>
</evidence>
<accession>A0A449BLH8</accession>
<organism evidence="2 3">
    <name type="scientific">Acholeplasma hippikon</name>
    <dbReference type="NCBI Taxonomy" id="264636"/>
    <lineage>
        <taxon>Bacteria</taxon>
        <taxon>Bacillati</taxon>
        <taxon>Mycoplasmatota</taxon>
        <taxon>Mollicutes</taxon>
        <taxon>Acholeplasmatales</taxon>
        <taxon>Acholeplasmataceae</taxon>
        <taxon>Acholeplasma</taxon>
    </lineage>
</organism>
<dbReference type="KEGG" id="ahk:NCTC10172_01357"/>
<feature type="domain" description="NAD-dependent epimerase/dehydratase" evidence="1">
    <location>
        <begin position="4"/>
        <end position="201"/>
    </location>
</feature>
<gene>
    <name evidence="2" type="primary">galE_2</name>
    <name evidence="2" type="ORF">NCTC10172_01357</name>
</gene>
<dbReference type="EC" id="5.1.3.2" evidence="2"/>
<dbReference type="GO" id="GO:0003978">
    <property type="term" value="F:UDP-glucose 4-epimerase activity"/>
    <property type="evidence" value="ECO:0007669"/>
    <property type="project" value="UniProtKB-EC"/>
</dbReference>
<protein>
    <submittedName>
        <fullName evidence="2">UDP-glucose 4-epimerase</fullName>
        <ecNumber evidence="2">5.1.3.2</ecNumber>
    </submittedName>
</protein>
<dbReference type="Pfam" id="PF01370">
    <property type="entry name" value="Epimerase"/>
    <property type="match status" value="1"/>
</dbReference>
<dbReference type="SUPFAM" id="SSF51735">
    <property type="entry name" value="NAD(P)-binding Rossmann-fold domains"/>
    <property type="match status" value="1"/>
</dbReference>
<dbReference type="InterPro" id="IPR050177">
    <property type="entry name" value="Lipid_A_modif_metabolic_enz"/>
</dbReference>